<dbReference type="SUPFAM" id="SSF54292">
    <property type="entry name" value="2Fe-2S ferredoxin-like"/>
    <property type="match status" value="1"/>
</dbReference>
<dbReference type="PROSITE" id="PS51085">
    <property type="entry name" value="2FE2S_FER_2"/>
    <property type="match status" value="1"/>
</dbReference>
<keyword evidence="2" id="KW-0001">2Fe-2S</keyword>
<dbReference type="AlphaFoldDB" id="A0A239CXA4"/>
<feature type="domain" description="2Fe-2S ferredoxin-type" evidence="7">
    <location>
        <begin position="2"/>
        <end position="106"/>
    </location>
</feature>
<gene>
    <name evidence="8" type="ORF">SAMN05421757_101513</name>
</gene>
<keyword evidence="3" id="KW-0479">Metal-binding</keyword>
<keyword evidence="4" id="KW-0408">Iron</keyword>
<evidence type="ECO:0000256" key="3">
    <source>
        <dbReference type="ARBA" id="ARBA00022723"/>
    </source>
</evidence>
<dbReference type="CDD" id="cd00207">
    <property type="entry name" value="fer2"/>
    <property type="match status" value="1"/>
</dbReference>
<proteinExistence type="inferred from homology"/>
<evidence type="ECO:0000313" key="9">
    <source>
        <dbReference type="Proteomes" id="UP000198426"/>
    </source>
</evidence>
<dbReference type="PROSITE" id="PS00814">
    <property type="entry name" value="ADX"/>
    <property type="match status" value="1"/>
</dbReference>
<dbReference type="InterPro" id="IPR018298">
    <property type="entry name" value="Adrenodoxin_Fe-S_BS"/>
</dbReference>
<organism evidence="8 9">
    <name type="scientific">Tropicimonas sediminicola</name>
    <dbReference type="NCBI Taxonomy" id="1031541"/>
    <lineage>
        <taxon>Bacteria</taxon>
        <taxon>Pseudomonadati</taxon>
        <taxon>Pseudomonadota</taxon>
        <taxon>Alphaproteobacteria</taxon>
        <taxon>Rhodobacterales</taxon>
        <taxon>Roseobacteraceae</taxon>
        <taxon>Tropicimonas</taxon>
    </lineage>
</organism>
<comment type="similarity">
    <text evidence="1">Belongs to the adrenodoxin/putidaredoxin family.</text>
</comment>
<dbReference type="EMBL" id="FZOY01000001">
    <property type="protein sequence ID" value="SNS24388.1"/>
    <property type="molecule type" value="Genomic_DNA"/>
</dbReference>
<name>A0A239CXA4_9RHOB</name>
<dbReference type="PANTHER" id="PTHR23426:SF65">
    <property type="entry name" value="FERREDOXIN-2, MITOCHONDRIAL"/>
    <property type="match status" value="1"/>
</dbReference>
<dbReference type="RefSeq" id="WP_089230991.1">
    <property type="nucleotide sequence ID" value="NZ_FZOY01000001.1"/>
</dbReference>
<evidence type="ECO:0000259" key="7">
    <source>
        <dbReference type="PROSITE" id="PS51085"/>
    </source>
</evidence>
<keyword evidence="5" id="KW-0411">Iron-sulfur</keyword>
<dbReference type="Pfam" id="PF00111">
    <property type="entry name" value="Fer2"/>
    <property type="match status" value="1"/>
</dbReference>
<dbReference type="Gene3D" id="3.10.20.30">
    <property type="match status" value="1"/>
</dbReference>
<dbReference type="InterPro" id="IPR001055">
    <property type="entry name" value="Adrenodoxin-like"/>
</dbReference>
<evidence type="ECO:0000313" key="8">
    <source>
        <dbReference type="EMBL" id="SNS24388.1"/>
    </source>
</evidence>
<dbReference type="GO" id="GO:0009055">
    <property type="term" value="F:electron transfer activity"/>
    <property type="evidence" value="ECO:0007669"/>
    <property type="project" value="TreeGrafter"/>
</dbReference>
<keyword evidence="9" id="KW-1185">Reference proteome</keyword>
<dbReference type="OrthoDB" id="9799640at2"/>
<comment type="cofactor">
    <cofactor evidence="6">
        <name>[2Fe-2S] cluster</name>
        <dbReference type="ChEBI" id="CHEBI:190135"/>
    </cofactor>
</comment>
<dbReference type="PANTHER" id="PTHR23426">
    <property type="entry name" value="FERREDOXIN/ADRENODOXIN"/>
    <property type="match status" value="1"/>
</dbReference>
<dbReference type="GO" id="GO:0046872">
    <property type="term" value="F:metal ion binding"/>
    <property type="evidence" value="ECO:0007669"/>
    <property type="project" value="UniProtKB-KW"/>
</dbReference>
<evidence type="ECO:0000256" key="5">
    <source>
        <dbReference type="ARBA" id="ARBA00023014"/>
    </source>
</evidence>
<dbReference type="PRINTS" id="PR00355">
    <property type="entry name" value="ADRENODOXIN"/>
</dbReference>
<dbReference type="GO" id="GO:0140647">
    <property type="term" value="P:P450-containing electron transport chain"/>
    <property type="evidence" value="ECO:0007669"/>
    <property type="project" value="InterPro"/>
</dbReference>
<evidence type="ECO:0000256" key="6">
    <source>
        <dbReference type="ARBA" id="ARBA00034078"/>
    </source>
</evidence>
<evidence type="ECO:0000256" key="4">
    <source>
        <dbReference type="ARBA" id="ARBA00023004"/>
    </source>
</evidence>
<reference evidence="8 9" key="1">
    <citation type="submission" date="2017-06" db="EMBL/GenBank/DDBJ databases">
        <authorList>
            <person name="Kim H.J."/>
            <person name="Triplett B.A."/>
        </authorList>
    </citation>
    <scope>NUCLEOTIDE SEQUENCE [LARGE SCALE GENOMIC DNA]</scope>
    <source>
        <strain evidence="8 9">DSM 29339</strain>
    </source>
</reference>
<evidence type="ECO:0000256" key="2">
    <source>
        <dbReference type="ARBA" id="ARBA00022714"/>
    </source>
</evidence>
<sequence length="107" mass="11585">MPKITYIEHSGKEHVVEVASGLTVMEGARDNGVPGIDADCGGACACSTCHAYIPAEWSERLPAVEAMEEDMLDFAYETKPGLSRLTCQIKVTDDMDGLVVQLPEKQI</sequence>
<dbReference type="GO" id="GO:0051537">
    <property type="term" value="F:2 iron, 2 sulfur cluster binding"/>
    <property type="evidence" value="ECO:0007669"/>
    <property type="project" value="UniProtKB-KW"/>
</dbReference>
<evidence type="ECO:0000256" key="1">
    <source>
        <dbReference type="ARBA" id="ARBA00010914"/>
    </source>
</evidence>
<dbReference type="InterPro" id="IPR012675">
    <property type="entry name" value="Beta-grasp_dom_sf"/>
</dbReference>
<dbReference type="InterPro" id="IPR001041">
    <property type="entry name" value="2Fe-2S_ferredoxin-type"/>
</dbReference>
<protein>
    <submittedName>
        <fullName evidence="8">Ferredoxin, 2Fe-2S</fullName>
    </submittedName>
</protein>
<dbReference type="Proteomes" id="UP000198426">
    <property type="component" value="Unassembled WGS sequence"/>
</dbReference>
<dbReference type="InterPro" id="IPR036010">
    <property type="entry name" value="2Fe-2S_ferredoxin-like_sf"/>
</dbReference>
<accession>A0A239CXA4</accession>